<dbReference type="EMBL" id="CP016634">
    <property type="protein sequence ID" value="ANY87417.1"/>
    <property type="molecule type" value="Genomic_DNA"/>
</dbReference>
<evidence type="ECO:0000256" key="1">
    <source>
        <dbReference type="SAM" id="SignalP"/>
    </source>
</evidence>
<evidence type="ECO:0008006" key="3">
    <source>
        <dbReference type="Google" id="ProtNLM"/>
    </source>
</evidence>
<feature type="signal peptide" evidence="1">
    <location>
        <begin position="1"/>
        <end position="18"/>
    </location>
</feature>
<name>A0A1B2F5J3_PSEPU</name>
<proteinExistence type="predicted"/>
<evidence type="ECO:0000313" key="2">
    <source>
        <dbReference type="EMBL" id="ANY87417.1"/>
    </source>
</evidence>
<gene>
    <name evidence="2" type="ORF">IEC33019_1856</name>
</gene>
<keyword evidence="1" id="KW-0732">Signal</keyword>
<organism evidence="2">
    <name type="scientific">Pseudomonas putida</name>
    <name type="common">Arthrobacter siderocapsulatus</name>
    <dbReference type="NCBI Taxonomy" id="303"/>
    <lineage>
        <taxon>Bacteria</taxon>
        <taxon>Pseudomonadati</taxon>
        <taxon>Pseudomonadota</taxon>
        <taxon>Gammaproteobacteria</taxon>
        <taxon>Pseudomonadales</taxon>
        <taxon>Pseudomonadaceae</taxon>
        <taxon>Pseudomonas</taxon>
    </lineage>
</organism>
<dbReference type="AlphaFoldDB" id="A0A1B2F5J3"/>
<dbReference type="RefSeq" id="WP_070091208.1">
    <property type="nucleotide sequence ID" value="NZ_CP016634.1"/>
</dbReference>
<accession>A0A1B2F5J3</accession>
<feature type="chain" id="PRO_5008536838" description="Secreted protein" evidence="1">
    <location>
        <begin position="19"/>
        <end position="72"/>
    </location>
</feature>
<reference evidence="2" key="1">
    <citation type="submission" date="2016-07" db="EMBL/GenBank/DDBJ databases">
        <title>New class B carbapenemase carried by novel plasmid in Pseudomonas putida enviromental strain in eastern Amazonia.</title>
        <authorList>
            <person name="Souza C.O."/>
            <person name="Lima K.V."/>
            <person name="Brasiliense D.M."/>
            <person name="Perez-Chaparro P.J."/>
            <person name="Mamizuka E.M."/>
            <person name="Lima M.O."/>
            <person name="Lima L.N."/>
            <person name="McCulloch J.A."/>
        </authorList>
    </citation>
    <scope>NUCLEOTIDE SEQUENCE [LARGE SCALE GENOMIC DNA]</scope>
    <source>
        <strain evidence="2">IEC33019</strain>
    </source>
</reference>
<sequence>MKKLALIALLMTAGLAQFANSTESASETTASPFAQANAADNLLLSYWTLEPSCPEGTGWTEVGHCQPYWDFD</sequence>
<protein>
    <recommendedName>
        <fullName evidence="3">Secreted protein</fullName>
    </recommendedName>
</protein>